<dbReference type="PROSITE" id="PS50013">
    <property type="entry name" value="CHROMO_2"/>
    <property type="match status" value="1"/>
</dbReference>
<dbReference type="InterPro" id="IPR036397">
    <property type="entry name" value="RNaseH_sf"/>
</dbReference>
<evidence type="ECO:0000259" key="2">
    <source>
        <dbReference type="PROSITE" id="PS50013"/>
    </source>
</evidence>
<name>A0A9W6XIK3_9STRA</name>
<dbReference type="InterPro" id="IPR043502">
    <property type="entry name" value="DNA/RNA_pol_sf"/>
</dbReference>
<feature type="compositionally biased region" description="Basic and acidic residues" evidence="1">
    <location>
        <begin position="473"/>
        <end position="482"/>
    </location>
</feature>
<dbReference type="InterPro" id="IPR016197">
    <property type="entry name" value="Chromo-like_dom_sf"/>
</dbReference>
<accession>A0A9W6XIK3</accession>
<comment type="caution">
    <text evidence="3">The sequence shown here is derived from an EMBL/GenBank/DDBJ whole genome shotgun (WGS) entry which is preliminary data.</text>
</comment>
<evidence type="ECO:0000313" key="4">
    <source>
        <dbReference type="Proteomes" id="UP001165121"/>
    </source>
</evidence>
<feature type="compositionally biased region" description="Low complexity" evidence="1">
    <location>
        <begin position="1151"/>
        <end position="1176"/>
    </location>
</feature>
<feature type="region of interest" description="Disordered" evidence="1">
    <location>
        <begin position="465"/>
        <end position="484"/>
    </location>
</feature>
<dbReference type="InterPro" id="IPR012337">
    <property type="entry name" value="RNaseH-like_sf"/>
</dbReference>
<dbReference type="InterPro" id="IPR002156">
    <property type="entry name" value="RNaseH_domain"/>
</dbReference>
<feature type="region of interest" description="Disordered" evidence="1">
    <location>
        <begin position="1"/>
        <end position="30"/>
    </location>
</feature>
<dbReference type="SUPFAM" id="SSF53098">
    <property type="entry name" value="Ribonuclease H-like"/>
    <property type="match status" value="1"/>
</dbReference>
<evidence type="ECO:0000256" key="1">
    <source>
        <dbReference type="SAM" id="MobiDB-lite"/>
    </source>
</evidence>
<dbReference type="Pfam" id="PF13456">
    <property type="entry name" value="RVT_3"/>
    <property type="match status" value="1"/>
</dbReference>
<dbReference type="GO" id="GO:0003676">
    <property type="term" value="F:nucleic acid binding"/>
    <property type="evidence" value="ECO:0007669"/>
    <property type="project" value="InterPro"/>
</dbReference>
<feature type="region of interest" description="Disordered" evidence="1">
    <location>
        <begin position="291"/>
        <end position="399"/>
    </location>
</feature>
<dbReference type="PANTHER" id="PTHR33064:SF37">
    <property type="entry name" value="RIBONUCLEASE H"/>
    <property type="match status" value="1"/>
</dbReference>
<sequence length="1336" mass="149103">MDGIDGELGYSEGESPAMMSNADPTRLETGATGRTKTMRLLPGERLGWWSAQKFDRRVPVRPEAATEAASQSRCADWSTIGIGKDKVGTSTRAWVKVTLGWEVSYEFEVWVMDHHSGVDLILGTDLMIPAGIHLDLYNSLAKLPDEVVVPLIKSQNSADDPRGGLQVTDGPTETICLPGRLTAELRIRRRQPAESTHELWVRRTKDWIPTVVLNRSGRATRVLLTSVKSSLTWCPAHFPVLNWTPRGVLPPEGFVRLSSAKYRDWQVLAYEAAMDKDLLRKEQQLYDEWRERQPPVVGRRPYSPHTKIARRTPDSAQSTRQTKDEGSPIRGPEGYSASAETPPRLIQNEVDPSRVDRGHANSAKSSIKLNSNNGAPSRVRRSGRNLGEASAEKERANRTFSRVADALVSSAELVDSGIKATKTTVRGNPPDRGRRLDEIEVSDELLDADPEKNLHLRYLLAAELDDDGNGDSKLGEQTDTYERTPNSLSLEDYAHELAFHPDLTDVIPTQQDYSADNVVCGSHSAEQTTRLVKVLQSHERIMISSGNALPPPAYGVVCDIDVQGHPPIRQRARRVPLKHLKKLYELLKALLKAGLIAFLNSPWASPIVIVLKKNGVDIRLCIDYKLVNGITLMMEYAMSLVDDLLTELDAPMLCKNSYSPEADMFTSGEPDQSSLVPVFERRSFVDDICFGVRTFDECLDTLDRLLKLFAECRISVSFPKSIFVQPKVDFLSHTVTPKGMQADPKKLAAIAELHFPKSKKGMQAFLGALNYYGRFIQNLAVYGVVLYQLKEDDFAQGGDLTAAKAAFSELKKKVVEAPILRYFDSAKDVHIMLFANNWALSSTLMQLHDAKLHPVRFSGRVLKENEINYHPAEKEVLALLQLLKVCYTQLAGRTLHVYTRFSTLEWVFRSKSLYGRAVSFAVLLSPHHLKIQRVRERDLEFAQLLQASITPAVGLDESLKHLAPPSKNSATVRMDPELLYARVPTRCEGHVLSFDGSAKMEKNGGYGSCSCILWKLPAGDIEIAACAHLPLTTVNIAEYTGMNNGVIAALRRGVSDLIIVGDSRLAIQQSMGVIACRKDALQVELAGHKGLTKKLNSVRYLHVVRHYNSAADTMATEALAAKAGRVVLSTEREAELRALNKIPERSIPVGAESPTEPTTTERSPAESPVESATTERSPAEAESTEEAPAEFPAESVRSLFKEGDQILLFMELVKPGLTKKLAHRWHGPFRRPTTRLRPELNETERFDFDEELPPEDSWEPDENENRFEVEAILDDELALSTSTSRAQRRIKVKWVGYDEPSWEPLSNLSCRGLLFDYLRIKKRENRLQMVQVADEN</sequence>
<organism evidence="3 4">
    <name type="scientific">Phytophthora fragariaefolia</name>
    <dbReference type="NCBI Taxonomy" id="1490495"/>
    <lineage>
        <taxon>Eukaryota</taxon>
        <taxon>Sar</taxon>
        <taxon>Stramenopiles</taxon>
        <taxon>Oomycota</taxon>
        <taxon>Peronosporomycetes</taxon>
        <taxon>Peronosporales</taxon>
        <taxon>Peronosporaceae</taxon>
        <taxon>Phytophthora</taxon>
    </lineage>
</organism>
<dbReference type="Gene3D" id="3.30.70.270">
    <property type="match status" value="2"/>
</dbReference>
<dbReference type="SUPFAM" id="SSF54160">
    <property type="entry name" value="Chromo domain-like"/>
    <property type="match status" value="1"/>
</dbReference>
<dbReference type="InterPro" id="IPR043128">
    <property type="entry name" value="Rev_trsase/Diguanyl_cyclase"/>
</dbReference>
<dbReference type="SUPFAM" id="SSF56672">
    <property type="entry name" value="DNA/RNA polymerases"/>
    <property type="match status" value="1"/>
</dbReference>
<dbReference type="Gene3D" id="2.40.50.40">
    <property type="match status" value="1"/>
</dbReference>
<protein>
    <submittedName>
        <fullName evidence="3">Unnamed protein product</fullName>
    </submittedName>
</protein>
<evidence type="ECO:0000313" key="3">
    <source>
        <dbReference type="EMBL" id="GMF40027.1"/>
    </source>
</evidence>
<dbReference type="CDD" id="cd00024">
    <property type="entry name" value="CD_CSD"/>
    <property type="match status" value="1"/>
</dbReference>
<dbReference type="Proteomes" id="UP001165121">
    <property type="component" value="Unassembled WGS sequence"/>
</dbReference>
<dbReference type="Pfam" id="PF17919">
    <property type="entry name" value="RT_RNaseH_2"/>
    <property type="match status" value="1"/>
</dbReference>
<dbReference type="Gene3D" id="3.30.420.10">
    <property type="entry name" value="Ribonuclease H-like superfamily/Ribonuclease H"/>
    <property type="match status" value="1"/>
</dbReference>
<proteinExistence type="predicted"/>
<dbReference type="GO" id="GO:0004523">
    <property type="term" value="F:RNA-DNA hybrid ribonuclease activity"/>
    <property type="evidence" value="ECO:0007669"/>
    <property type="project" value="InterPro"/>
</dbReference>
<dbReference type="Gene3D" id="3.10.10.10">
    <property type="entry name" value="HIV Type 1 Reverse Transcriptase, subunit A, domain 1"/>
    <property type="match status" value="1"/>
</dbReference>
<reference evidence="3" key="1">
    <citation type="submission" date="2023-04" db="EMBL/GenBank/DDBJ databases">
        <title>Phytophthora fragariaefolia NBRC 109709.</title>
        <authorList>
            <person name="Ichikawa N."/>
            <person name="Sato H."/>
            <person name="Tonouchi N."/>
        </authorList>
    </citation>
    <scope>NUCLEOTIDE SEQUENCE</scope>
    <source>
        <strain evidence="3">NBRC 109709</strain>
    </source>
</reference>
<keyword evidence="4" id="KW-1185">Reference proteome</keyword>
<dbReference type="InterPro" id="IPR051320">
    <property type="entry name" value="Viral_Replic_Matur_Polypro"/>
</dbReference>
<feature type="compositionally biased region" description="Polar residues" evidence="1">
    <location>
        <begin position="362"/>
        <end position="375"/>
    </location>
</feature>
<dbReference type="EMBL" id="BSXT01001216">
    <property type="protein sequence ID" value="GMF40027.1"/>
    <property type="molecule type" value="Genomic_DNA"/>
</dbReference>
<dbReference type="InterPro" id="IPR000953">
    <property type="entry name" value="Chromo/chromo_shadow_dom"/>
</dbReference>
<feature type="domain" description="Chromo" evidence="2">
    <location>
        <begin position="1267"/>
        <end position="1319"/>
    </location>
</feature>
<dbReference type="PANTHER" id="PTHR33064">
    <property type="entry name" value="POL PROTEIN"/>
    <property type="match status" value="1"/>
</dbReference>
<gene>
    <name evidence="3" type="ORF">Pfra01_001212700</name>
</gene>
<feature type="region of interest" description="Disordered" evidence="1">
    <location>
        <begin position="1139"/>
        <end position="1193"/>
    </location>
</feature>
<dbReference type="InterPro" id="IPR041577">
    <property type="entry name" value="RT_RNaseH_2"/>
</dbReference>